<evidence type="ECO:0000313" key="1">
    <source>
        <dbReference type="EMBL" id="MPC77207.1"/>
    </source>
</evidence>
<comment type="caution">
    <text evidence="1">The sequence shown here is derived from an EMBL/GenBank/DDBJ whole genome shotgun (WGS) entry which is preliminary data.</text>
</comment>
<dbReference type="EMBL" id="VSRR010045300">
    <property type="protein sequence ID" value="MPC77207.1"/>
    <property type="molecule type" value="Genomic_DNA"/>
</dbReference>
<dbReference type="AlphaFoldDB" id="A0A5B7I6T3"/>
<sequence>MEAPKCTGAPCCNDLSASGANRNTAPFTTCLSDWLMSEVGLSLLDIMSNTGQATTTTTSTTITTRQPIAKRMCCGASCDWWGA</sequence>
<gene>
    <name evidence="1" type="ORF">E2C01_071655</name>
</gene>
<reference evidence="1 2" key="1">
    <citation type="submission" date="2019-05" db="EMBL/GenBank/DDBJ databases">
        <title>Another draft genome of Portunus trituberculatus and its Hox gene families provides insights of decapod evolution.</title>
        <authorList>
            <person name="Jeong J.-H."/>
            <person name="Song I."/>
            <person name="Kim S."/>
            <person name="Choi T."/>
            <person name="Kim D."/>
            <person name="Ryu S."/>
            <person name="Kim W."/>
        </authorList>
    </citation>
    <scope>NUCLEOTIDE SEQUENCE [LARGE SCALE GENOMIC DNA]</scope>
    <source>
        <tissue evidence="1">Muscle</tissue>
    </source>
</reference>
<keyword evidence="2" id="KW-1185">Reference proteome</keyword>
<dbReference type="Proteomes" id="UP000324222">
    <property type="component" value="Unassembled WGS sequence"/>
</dbReference>
<evidence type="ECO:0000313" key="2">
    <source>
        <dbReference type="Proteomes" id="UP000324222"/>
    </source>
</evidence>
<accession>A0A5B7I6T3</accession>
<organism evidence="1 2">
    <name type="scientific">Portunus trituberculatus</name>
    <name type="common">Swimming crab</name>
    <name type="synonym">Neptunus trituberculatus</name>
    <dbReference type="NCBI Taxonomy" id="210409"/>
    <lineage>
        <taxon>Eukaryota</taxon>
        <taxon>Metazoa</taxon>
        <taxon>Ecdysozoa</taxon>
        <taxon>Arthropoda</taxon>
        <taxon>Crustacea</taxon>
        <taxon>Multicrustacea</taxon>
        <taxon>Malacostraca</taxon>
        <taxon>Eumalacostraca</taxon>
        <taxon>Eucarida</taxon>
        <taxon>Decapoda</taxon>
        <taxon>Pleocyemata</taxon>
        <taxon>Brachyura</taxon>
        <taxon>Eubrachyura</taxon>
        <taxon>Portunoidea</taxon>
        <taxon>Portunidae</taxon>
        <taxon>Portuninae</taxon>
        <taxon>Portunus</taxon>
    </lineage>
</organism>
<protein>
    <submittedName>
        <fullName evidence="1">Uncharacterized protein</fullName>
    </submittedName>
</protein>
<proteinExistence type="predicted"/>
<name>A0A5B7I6T3_PORTR</name>